<gene>
    <name evidence="8" type="primary">LOC121393418</name>
    <name evidence="9" type="synonym">LOC121393419</name>
    <name evidence="10" type="synonym">LOC121393420</name>
</gene>
<evidence type="ECO:0000313" key="7">
    <source>
        <dbReference type="Proteomes" id="UP000186698"/>
    </source>
</evidence>
<proteinExistence type="predicted"/>
<dbReference type="KEGG" id="xla:121393420"/>
<keyword evidence="7" id="KW-1185">Reference proteome</keyword>
<keyword evidence="5" id="KW-0067">ATP-binding</keyword>
<evidence type="ECO:0000256" key="1">
    <source>
        <dbReference type="ARBA" id="ARBA00022527"/>
    </source>
</evidence>
<keyword evidence="2" id="KW-0808">Transferase</keyword>
<organism evidence="7 8">
    <name type="scientific">Xenopus laevis</name>
    <name type="common">African clawed frog</name>
    <dbReference type="NCBI Taxonomy" id="8355"/>
    <lineage>
        <taxon>Eukaryota</taxon>
        <taxon>Metazoa</taxon>
        <taxon>Chordata</taxon>
        <taxon>Craniata</taxon>
        <taxon>Vertebrata</taxon>
        <taxon>Euteleostomi</taxon>
        <taxon>Amphibia</taxon>
        <taxon>Batrachia</taxon>
        <taxon>Anura</taxon>
        <taxon>Pipoidea</taxon>
        <taxon>Pipidae</taxon>
        <taxon>Xenopodinae</taxon>
        <taxon>Xenopus</taxon>
        <taxon>Xenopus</taxon>
    </lineage>
</organism>
<protein>
    <submittedName>
        <fullName evidence="8 9">cAMP-dependent protein kinase catalytic subunit-like</fullName>
    </submittedName>
</protein>
<dbReference type="RefSeq" id="XP_041417837.1">
    <property type="nucleotide sequence ID" value="XM_041561903.1"/>
</dbReference>
<evidence type="ECO:0000256" key="3">
    <source>
        <dbReference type="ARBA" id="ARBA00022741"/>
    </source>
</evidence>
<dbReference type="Pfam" id="PF00069">
    <property type="entry name" value="Pkinase"/>
    <property type="match status" value="1"/>
</dbReference>
<feature type="domain" description="Protein kinase" evidence="6">
    <location>
        <begin position="1"/>
        <end position="110"/>
    </location>
</feature>
<keyword evidence="1" id="KW-0723">Serine/threonine-protein kinase</keyword>
<evidence type="ECO:0000313" key="8">
    <source>
        <dbReference type="RefSeq" id="XP_041417836.1"/>
    </source>
</evidence>
<dbReference type="Gene3D" id="1.10.510.10">
    <property type="entry name" value="Transferase(Phosphotransferase) domain 1"/>
    <property type="match status" value="1"/>
</dbReference>
<dbReference type="SUPFAM" id="SSF56112">
    <property type="entry name" value="Protein kinase-like (PK-like)"/>
    <property type="match status" value="1"/>
</dbReference>
<reference evidence="8 9" key="1">
    <citation type="submission" date="2025-04" db="UniProtKB">
        <authorList>
            <consortium name="RefSeq"/>
        </authorList>
    </citation>
    <scope>IDENTIFICATION</scope>
    <source>
        <strain evidence="8 9">J_2021</strain>
        <tissue evidence="8 9">Erythrocytes</tissue>
    </source>
</reference>
<dbReference type="GO" id="GO:0004674">
    <property type="term" value="F:protein serine/threonine kinase activity"/>
    <property type="evidence" value="ECO:0007669"/>
    <property type="project" value="UniProtKB-KW"/>
</dbReference>
<name>A0A8J1KKJ8_XENLA</name>
<evidence type="ECO:0000256" key="4">
    <source>
        <dbReference type="ARBA" id="ARBA00022777"/>
    </source>
</evidence>
<evidence type="ECO:0000256" key="2">
    <source>
        <dbReference type="ARBA" id="ARBA00022679"/>
    </source>
</evidence>
<dbReference type="PROSITE" id="PS00108">
    <property type="entry name" value="PROTEIN_KINASE_ST"/>
    <property type="match status" value="1"/>
</dbReference>
<dbReference type="GeneID" id="121393418"/>
<dbReference type="AlphaFoldDB" id="A0A8J1KKJ8"/>
<dbReference type="RefSeq" id="XP_041417836.1">
    <property type="nucleotide sequence ID" value="XM_041561902.1"/>
</dbReference>
<evidence type="ECO:0000256" key="5">
    <source>
        <dbReference type="ARBA" id="ARBA00022840"/>
    </source>
</evidence>
<keyword evidence="4" id="KW-0418">Kinase</keyword>
<evidence type="ECO:0000313" key="9">
    <source>
        <dbReference type="RefSeq" id="XP_041417837.1"/>
    </source>
</evidence>
<dbReference type="GO" id="GO:0005524">
    <property type="term" value="F:ATP binding"/>
    <property type="evidence" value="ECO:0007669"/>
    <property type="project" value="UniProtKB-KW"/>
</dbReference>
<sequence>MEYLSGGSLYTFYQQEKPLNMETIRFLAAEIICGLDFLHARGYIHRDLKPDNILLDGRGHAKIADFGLATRIVNGKAKGCAGTLGYVAPEVSDRHDFFHSNGNRRGSDPY</sequence>
<dbReference type="InterPro" id="IPR008271">
    <property type="entry name" value="Ser/Thr_kinase_AS"/>
</dbReference>
<evidence type="ECO:0000259" key="6">
    <source>
        <dbReference type="PROSITE" id="PS50011"/>
    </source>
</evidence>
<keyword evidence="3" id="KW-0547">Nucleotide-binding</keyword>
<dbReference type="Proteomes" id="UP000186698">
    <property type="component" value="Chromosome 4S"/>
</dbReference>
<dbReference type="KEGG" id="xla:121393418"/>
<dbReference type="OrthoDB" id="9618847at2759"/>
<evidence type="ECO:0000313" key="10">
    <source>
        <dbReference type="RefSeq" id="XP_041417838.1"/>
    </source>
</evidence>
<dbReference type="InterPro" id="IPR000719">
    <property type="entry name" value="Prot_kinase_dom"/>
</dbReference>
<dbReference type="PROSITE" id="PS50011">
    <property type="entry name" value="PROTEIN_KINASE_DOM"/>
    <property type="match status" value="1"/>
</dbReference>
<dbReference type="RefSeq" id="XP_041417838.1">
    <property type="nucleotide sequence ID" value="XM_041561904.1"/>
</dbReference>
<dbReference type="SMART" id="SM00220">
    <property type="entry name" value="S_TKc"/>
    <property type="match status" value="1"/>
</dbReference>
<dbReference type="InterPro" id="IPR011009">
    <property type="entry name" value="Kinase-like_dom_sf"/>
</dbReference>
<dbReference type="KEGG" id="xla:121393419"/>
<dbReference type="PANTHER" id="PTHR24351">
    <property type="entry name" value="RIBOSOMAL PROTEIN S6 KINASE"/>
    <property type="match status" value="1"/>
</dbReference>
<accession>A0A8J1KKJ8</accession>